<keyword evidence="2" id="KW-1185">Reference proteome</keyword>
<dbReference type="EMBL" id="JBDJNQ010000002">
    <property type="protein sequence ID" value="MEN5376925.1"/>
    <property type="molecule type" value="Genomic_DNA"/>
</dbReference>
<protein>
    <submittedName>
        <fullName evidence="1">BNR repeat-containing protein</fullName>
    </submittedName>
</protein>
<evidence type="ECO:0000313" key="2">
    <source>
        <dbReference type="Proteomes" id="UP001409291"/>
    </source>
</evidence>
<dbReference type="Gene3D" id="2.120.10.10">
    <property type="match status" value="1"/>
</dbReference>
<accession>A0ABV0BQ84</accession>
<evidence type="ECO:0000313" key="1">
    <source>
        <dbReference type="EMBL" id="MEN5376925.1"/>
    </source>
</evidence>
<dbReference type="Pfam" id="PF15892">
    <property type="entry name" value="BNR_4"/>
    <property type="match status" value="1"/>
</dbReference>
<reference evidence="1 2" key="1">
    <citation type="submission" date="2024-04" db="EMBL/GenBank/DDBJ databases">
        <title>WGS of bacteria from Torrens River.</title>
        <authorList>
            <person name="Wyrsch E.R."/>
            <person name="Drigo B."/>
        </authorList>
    </citation>
    <scope>NUCLEOTIDE SEQUENCE [LARGE SCALE GENOMIC DNA]</scope>
    <source>
        <strain evidence="1 2">TWI391</strain>
    </source>
</reference>
<name>A0ABV0BQ84_9SPHI</name>
<dbReference type="SUPFAM" id="SSF89372">
    <property type="entry name" value="Fucose-specific lectin"/>
    <property type="match status" value="1"/>
</dbReference>
<proteinExistence type="predicted"/>
<gene>
    <name evidence="1" type="ORF">ABE541_06595</name>
</gene>
<organism evidence="1 2">
    <name type="scientific">Sphingobacterium kitahiroshimense</name>
    <dbReference type="NCBI Taxonomy" id="470446"/>
    <lineage>
        <taxon>Bacteria</taxon>
        <taxon>Pseudomonadati</taxon>
        <taxon>Bacteroidota</taxon>
        <taxon>Sphingobacteriia</taxon>
        <taxon>Sphingobacteriales</taxon>
        <taxon>Sphingobacteriaceae</taxon>
        <taxon>Sphingobacterium</taxon>
    </lineage>
</organism>
<sequence>MRLITFCTVGVIHFYLILSLNFCFSQSKQLQVMEVGDGWAKNTVNTAVFRKNSLVSDAQFQYIAYYNDKGQVVLGKRKLNEKSWQLQVTEYSGRAQDAHNIISIMIDGDGYLHVCWDHHNGQLRYARTKQPHTLDLGPEQSMIGKDEQYVTYPEFFKMPDGSLLFLYRDGGSGSGNLVMNNYDPKNKKWTRLHRNLIDGEGKRNAYWQAYVDNQGTIHLSWVWRESPDVASNHDMAYACSKDGGLTWESTTGAQYTLPIQESTAEYAVRIPQNSELINQTSMAADDDGNPFIATYWRSAGSTIPQYKLIYYRKGAWEVRSFDFRKMSFSLSGHGTKEIPIARPQLMVKGKGDRVAVMLLFRDKERLGRASVLNLNKVTDNDYQLFDLNNEPLGAWEPSYDTEMWRNKGRLSLFVQATDQKDGEGLLESGPSKVRVIEWTPSLEAIKNIIKH</sequence>
<dbReference type="SUPFAM" id="SSF50939">
    <property type="entry name" value="Sialidases"/>
    <property type="match status" value="1"/>
</dbReference>
<comment type="caution">
    <text evidence="1">The sequence shown here is derived from an EMBL/GenBank/DDBJ whole genome shotgun (WGS) entry which is preliminary data.</text>
</comment>
<dbReference type="Proteomes" id="UP001409291">
    <property type="component" value="Unassembled WGS sequence"/>
</dbReference>
<dbReference type="RefSeq" id="WP_346580957.1">
    <property type="nucleotide sequence ID" value="NZ_JBDJLH010000003.1"/>
</dbReference>
<dbReference type="InterPro" id="IPR036278">
    <property type="entry name" value="Sialidase_sf"/>
</dbReference>